<protein>
    <submittedName>
        <fullName evidence="1">Uncharacterized protein</fullName>
    </submittedName>
</protein>
<dbReference type="AlphaFoldDB" id="A0A8H7C909"/>
<gene>
    <name evidence="1" type="ORF">Agabi119p4_7916</name>
</gene>
<accession>A0A8H7C909</accession>
<name>A0A8H7C909_AGABI</name>
<comment type="caution">
    <text evidence="1">The sequence shown here is derived from an EMBL/GenBank/DDBJ whole genome shotgun (WGS) entry which is preliminary data.</text>
</comment>
<reference evidence="1 2" key="1">
    <citation type="journal article" name="Sci. Rep.">
        <title>Telomere-to-telomere assembled and centromere annotated genomes of the two main subspecies of the button mushroom Agaricus bisporus reveal especially polymorphic chromosome ends.</title>
        <authorList>
            <person name="Sonnenberg A.S.M."/>
            <person name="Sedaghat-Telgerd N."/>
            <person name="Lavrijssen B."/>
            <person name="Ohm R.A."/>
            <person name="Hendrickx P.M."/>
            <person name="Scholtmeijer K."/>
            <person name="Baars J.J.P."/>
            <person name="van Peer A."/>
        </authorList>
    </citation>
    <scope>NUCLEOTIDE SEQUENCE [LARGE SCALE GENOMIC DNA]</scope>
    <source>
        <strain evidence="1 2">H119_p4</strain>
    </source>
</reference>
<sequence length="88" mass="10434">MDYRSLPEPTKKYILIGLPQSVRRDSDSGQIHAHRQGLALQKVNYTPFWLQIQHERQLGNSAPWFIFTQAPRLKFFRIVPICWYLGTY</sequence>
<proteinExistence type="predicted"/>
<evidence type="ECO:0000313" key="2">
    <source>
        <dbReference type="Proteomes" id="UP000629468"/>
    </source>
</evidence>
<dbReference type="Proteomes" id="UP000629468">
    <property type="component" value="Unassembled WGS sequence"/>
</dbReference>
<dbReference type="EMBL" id="JABXXO010000010">
    <property type="protein sequence ID" value="KAF7768673.1"/>
    <property type="molecule type" value="Genomic_DNA"/>
</dbReference>
<evidence type="ECO:0000313" key="1">
    <source>
        <dbReference type="EMBL" id="KAF7768673.1"/>
    </source>
</evidence>
<organism evidence="1 2">
    <name type="scientific">Agaricus bisporus var. burnettii</name>
    <dbReference type="NCBI Taxonomy" id="192524"/>
    <lineage>
        <taxon>Eukaryota</taxon>
        <taxon>Fungi</taxon>
        <taxon>Dikarya</taxon>
        <taxon>Basidiomycota</taxon>
        <taxon>Agaricomycotina</taxon>
        <taxon>Agaricomycetes</taxon>
        <taxon>Agaricomycetidae</taxon>
        <taxon>Agaricales</taxon>
        <taxon>Agaricineae</taxon>
        <taxon>Agaricaceae</taxon>
        <taxon>Agaricus</taxon>
    </lineage>
</organism>